<dbReference type="GO" id="GO:0043165">
    <property type="term" value="P:Gram-negative-bacterium-type cell outer membrane assembly"/>
    <property type="evidence" value="ECO:0007669"/>
    <property type="project" value="InterPro"/>
</dbReference>
<evidence type="ECO:0000313" key="1">
    <source>
        <dbReference type="EMBL" id="SFV54343.1"/>
    </source>
</evidence>
<gene>
    <name evidence="1" type="ORF">MNB_SV-10-412</name>
</gene>
<proteinExistence type="inferred from homology"/>
<dbReference type="EMBL" id="FPHL01000006">
    <property type="protein sequence ID" value="SFV54343.1"/>
    <property type="molecule type" value="Genomic_DNA"/>
</dbReference>
<dbReference type="AlphaFoldDB" id="A0A1W1BLF7"/>
<organism evidence="1">
    <name type="scientific">hydrothermal vent metagenome</name>
    <dbReference type="NCBI Taxonomy" id="652676"/>
    <lineage>
        <taxon>unclassified sequences</taxon>
        <taxon>metagenomes</taxon>
        <taxon>ecological metagenomes</taxon>
    </lineage>
</organism>
<dbReference type="HAMAP" id="MF_01411">
    <property type="entry name" value="LPS_assembly_LptD"/>
    <property type="match status" value="1"/>
</dbReference>
<protein>
    <submittedName>
        <fullName evidence="1">Outer membrane protein Imp, required for envelope biogenesis / Organic solvent tolerance protein</fullName>
    </submittedName>
</protein>
<dbReference type="GO" id="GO:1990351">
    <property type="term" value="C:transporter complex"/>
    <property type="evidence" value="ECO:0007669"/>
    <property type="project" value="TreeGrafter"/>
</dbReference>
<accession>A0A1W1BLF7</accession>
<dbReference type="InterPro" id="IPR050218">
    <property type="entry name" value="LptD"/>
</dbReference>
<dbReference type="PANTHER" id="PTHR30189">
    <property type="entry name" value="LPS-ASSEMBLY PROTEIN"/>
    <property type="match status" value="1"/>
</dbReference>
<dbReference type="GO" id="GO:0009279">
    <property type="term" value="C:cell outer membrane"/>
    <property type="evidence" value="ECO:0007669"/>
    <property type="project" value="InterPro"/>
</dbReference>
<dbReference type="GO" id="GO:0015920">
    <property type="term" value="P:lipopolysaccharide transport"/>
    <property type="evidence" value="ECO:0007669"/>
    <property type="project" value="InterPro"/>
</dbReference>
<name>A0A1W1BLF7_9ZZZZ</name>
<dbReference type="PANTHER" id="PTHR30189:SF1">
    <property type="entry name" value="LPS-ASSEMBLY PROTEIN LPTD"/>
    <property type="match status" value="1"/>
</dbReference>
<sequence length="698" mass="81914">MMPKILFFLLGFAATCTLYASRVPKDAAHTKIEITANHLNSSKTTVTATDGVVVYYQDSVIRADRVVYNKETHLLTLDGDIEMIGYRGTKEHISHMEIHTDSREVTFKELFLVSQNDVWMFTQQAEKKEGNYTFGETVLSSCEVTDPIWKMVASRASYDSTAKYMKAYDTKIYFKDVPVFYTPYMAFSTDRERRSGLLFPFIGYRANEGLIYEQPIYWAISTNMDLELNPQIRTNRSLGMYSTFRFVDSDHSSGQIRAGYFQDSAAYQQRYHTPKRAHYGAEIQYNSTKLISDLLGGGFEDELYVNTIYLNDIEYLNLQKSTFGNFGQVPIQESRINYFLADDTYYLGLNAKYFIDTRLENNNKTIQQLPAIQLHQYLDKLIWNNLTYSIDAQLKNFDRIEGSTMKQVEMKVPFEFTTAFLDDFLNLSLGETFYYNKSFFGNAEYAHNEFQYFNNYHSAKLFSDLTKQYDTFIHVLQPSLEYILPGSEYQSPVDFDALSKEQKELFVLRPREEYYAFSLSQYFYDTHMNLKFYQRISQRYYVDRKYKFSDLSNEMQYNWNQWQFYSDITYAFEFHEIRESSTRVTLNENKYNFSLSHTFKQQLADDMMTVSANDINLNFGYRWNEKIRLYGGLTYNIDTSESKQWLFGGKYTQDCWGVNAALRQDITPRPEGEATTENSFYIQFDFKPFVSLGSASFQ</sequence>
<dbReference type="InterPro" id="IPR020889">
    <property type="entry name" value="LipoPS_assembly_LptD"/>
</dbReference>
<reference evidence="1" key="1">
    <citation type="submission" date="2016-10" db="EMBL/GenBank/DDBJ databases">
        <authorList>
            <person name="de Groot N.N."/>
        </authorList>
    </citation>
    <scope>NUCLEOTIDE SEQUENCE</scope>
</reference>